<evidence type="ECO:0000256" key="5">
    <source>
        <dbReference type="ARBA" id="ARBA00022741"/>
    </source>
</evidence>
<evidence type="ECO:0000256" key="8">
    <source>
        <dbReference type="ARBA" id="ARBA00022984"/>
    </source>
</evidence>
<organism evidence="16 17">
    <name type="scientific">Haliea salexigens</name>
    <dbReference type="NCBI Taxonomy" id="287487"/>
    <lineage>
        <taxon>Bacteria</taxon>
        <taxon>Pseudomonadati</taxon>
        <taxon>Pseudomonadota</taxon>
        <taxon>Gammaproteobacteria</taxon>
        <taxon>Cellvibrionales</taxon>
        <taxon>Halieaceae</taxon>
        <taxon>Haliea</taxon>
    </lineage>
</organism>
<comment type="caution">
    <text evidence="11">Lacks conserved residue(s) required for the propagation of feature annotation.</text>
</comment>
<comment type="catalytic activity">
    <reaction evidence="11">
        <text>UDP-N-acetyl-alpha-D-muramoyl-L-alanyl-D-glutamate + meso-2,6-diaminopimelate + ATP = UDP-N-acetyl-alpha-D-muramoyl-L-alanyl-gamma-D-glutamyl-meso-2,6-diaminopimelate + ADP + phosphate + H(+)</text>
        <dbReference type="Rhea" id="RHEA:23676"/>
        <dbReference type="ChEBI" id="CHEBI:15378"/>
        <dbReference type="ChEBI" id="CHEBI:30616"/>
        <dbReference type="ChEBI" id="CHEBI:43474"/>
        <dbReference type="ChEBI" id="CHEBI:57791"/>
        <dbReference type="ChEBI" id="CHEBI:83900"/>
        <dbReference type="ChEBI" id="CHEBI:83905"/>
        <dbReference type="ChEBI" id="CHEBI:456216"/>
        <dbReference type="EC" id="6.3.2.13"/>
    </reaction>
</comment>
<reference evidence="16 17" key="1">
    <citation type="journal article" date="2018" name="Nat. Biotechnol.">
        <title>A standardized bacterial taxonomy based on genome phylogeny substantially revises the tree of life.</title>
        <authorList>
            <person name="Parks D.H."/>
            <person name="Chuvochina M."/>
            <person name="Waite D.W."/>
            <person name="Rinke C."/>
            <person name="Skarshewski A."/>
            <person name="Chaumeil P.A."/>
            <person name="Hugenholtz P."/>
        </authorList>
    </citation>
    <scope>NUCLEOTIDE SEQUENCE [LARGE SCALE GENOMIC DNA]</scope>
    <source>
        <strain evidence="16">UBA9158</strain>
    </source>
</reference>
<dbReference type="EC" id="6.3.2.13" evidence="11"/>
<dbReference type="NCBIfam" id="TIGR01085">
    <property type="entry name" value="murE"/>
    <property type="match status" value="1"/>
</dbReference>
<dbReference type="HAMAP" id="MF_00208">
    <property type="entry name" value="MurE"/>
    <property type="match status" value="1"/>
</dbReference>
<feature type="binding site" evidence="11">
    <location>
        <position position="34"/>
    </location>
    <ligand>
        <name>UDP-N-acetyl-alpha-D-muramoyl-L-alanyl-D-glutamate</name>
        <dbReference type="ChEBI" id="CHEBI:83900"/>
    </ligand>
</feature>
<feature type="modified residue" description="N6-carboxylysine" evidence="11">
    <location>
        <position position="228"/>
    </location>
</feature>
<keyword evidence="5 11" id="KW-0547">Nucleotide-binding</keyword>
<dbReference type="GO" id="GO:0071555">
    <property type="term" value="P:cell wall organization"/>
    <property type="evidence" value="ECO:0007669"/>
    <property type="project" value="UniProtKB-KW"/>
</dbReference>
<evidence type="ECO:0000313" key="17">
    <source>
        <dbReference type="Proteomes" id="UP000259273"/>
    </source>
</evidence>
<dbReference type="AlphaFoldDB" id="A0A3C1KSA0"/>
<comment type="cofactor">
    <cofactor evidence="11">
        <name>Mg(2+)</name>
        <dbReference type="ChEBI" id="CHEBI:18420"/>
    </cofactor>
</comment>
<feature type="binding site" evidence="11">
    <location>
        <position position="188"/>
    </location>
    <ligand>
        <name>UDP-N-acetyl-alpha-D-muramoyl-L-alanyl-D-glutamate</name>
        <dbReference type="ChEBI" id="CHEBI:83900"/>
    </ligand>
</feature>
<dbReference type="InterPro" id="IPR004101">
    <property type="entry name" value="Mur_ligase_C"/>
</dbReference>
<feature type="binding site" evidence="11">
    <location>
        <begin position="414"/>
        <end position="417"/>
    </location>
    <ligand>
        <name>meso-2,6-diaminopimelate</name>
        <dbReference type="ChEBI" id="CHEBI:57791"/>
    </ligand>
</feature>
<dbReference type="SUPFAM" id="SSF63418">
    <property type="entry name" value="MurE/MurF N-terminal domain"/>
    <property type="match status" value="1"/>
</dbReference>
<comment type="similarity">
    <text evidence="1 11">Belongs to the MurCDEF family. MurE subfamily.</text>
</comment>
<evidence type="ECO:0000256" key="1">
    <source>
        <dbReference type="ARBA" id="ARBA00005898"/>
    </source>
</evidence>
<keyword evidence="10 11" id="KW-0961">Cell wall biogenesis/degradation</keyword>
<protein>
    <recommendedName>
        <fullName evidence="11">UDP-N-acetylmuramoyl-L-alanyl-D-glutamate--2,6-diaminopimelate ligase</fullName>
        <ecNumber evidence="11">6.3.2.13</ecNumber>
    </recommendedName>
    <alternativeName>
        <fullName evidence="11">Meso-A2pm-adding enzyme</fullName>
    </alternativeName>
    <alternativeName>
        <fullName evidence="11">Meso-diaminopimelate-adding enzyme</fullName>
    </alternativeName>
    <alternativeName>
        <fullName evidence="11">UDP-MurNAc-L-Ala-D-Glu:meso-diaminopimelate ligase</fullName>
    </alternativeName>
    <alternativeName>
        <fullName evidence="11">UDP-MurNAc-tripeptide synthetase</fullName>
    </alternativeName>
    <alternativeName>
        <fullName evidence="11">UDP-N-acetylmuramyl-tripeptide synthetase</fullName>
    </alternativeName>
</protein>
<evidence type="ECO:0000256" key="3">
    <source>
        <dbReference type="ARBA" id="ARBA00022598"/>
    </source>
</evidence>
<feature type="binding site" evidence="11">
    <location>
        <position position="390"/>
    </location>
    <ligand>
        <name>meso-2,6-diaminopimelate</name>
        <dbReference type="ChEBI" id="CHEBI:57791"/>
    </ligand>
</feature>
<feature type="binding site" evidence="11">
    <location>
        <position position="36"/>
    </location>
    <ligand>
        <name>UDP-N-acetyl-alpha-D-muramoyl-L-alanyl-D-glutamate</name>
        <dbReference type="ChEBI" id="CHEBI:83900"/>
    </ligand>
</feature>
<feature type="binding site" evidence="11">
    <location>
        <position position="463"/>
    </location>
    <ligand>
        <name>meso-2,6-diaminopimelate</name>
        <dbReference type="ChEBI" id="CHEBI:57791"/>
    </ligand>
</feature>
<dbReference type="GO" id="GO:0051301">
    <property type="term" value="P:cell division"/>
    <property type="evidence" value="ECO:0007669"/>
    <property type="project" value="UniProtKB-KW"/>
</dbReference>
<feature type="binding site" evidence="11">
    <location>
        <begin position="119"/>
        <end position="125"/>
    </location>
    <ligand>
        <name>ATP</name>
        <dbReference type="ChEBI" id="CHEBI:30616"/>
    </ligand>
</feature>
<feature type="binding site" evidence="11">
    <location>
        <position position="467"/>
    </location>
    <ligand>
        <name>meso-2,6-diaminopimelate</name>
        <dbReference type="ChEBI" id="CHEBI:57791"/>
    </ligand>
</feature>
<evidence type="ECO:0000256" key="6">
    <source>
        <dbReference type="ARBA" id="ARBA00022840"/>
    </source>
</evidence>
<dbReference type="Pfam" id="PF01225">
    <property type="entry name" value="Mur_ligase"/>
    <property type="match status" value="1"/>
</dbReference>
<feature type="domain" description="Mur ligase central" evidence="15">
    <location>
        <begin position="117"/>
        <end position="318"/>
    </location>
</feature>
<dbReference type="UniPathway" id="UPA00219"/>
<dbReference type="PROSITE" id="PS01011">
    <property type="entry name" value="FOLYLPOLYGLU_SYNT_1"/>
    <property type="match status" value="1"/>
</dbReference>
<dbReference type="SUPFAM" id="SSF53623">
    <property type="entry name" value="MurD-like peptide ligases, catalytic domain"/>
    <property type="match status" value="1"/>
</dbReference>
<dbReference type="EMBL" id="DMND01000239">
    <property type="protein sequence ID" value="HAN29555.1"/>
    <property type="molecule type" value="Genomic_DNA"/>
</dbReference>
<dbReference type="Proteomes" id="UP000259273">
    <property type="component" value="Unassembled WGS sequence"/>
</dbReference>
<comment type="subcellular location">
    <subcellularLocation>
        <location evidence="11 12">Cytoplasm</location>
    </subcellularLocation>
</comment>
<dbReference type="GO" id="GO:0008765">
    <property type="term" value="F:UDP-N-acetylmuramoylalanyl-D-glutamate-2,6-diaminopimelate ligase activity"/>
    <property type="evidence" value="ECO:0007669"/>
    <property type="project" value="UniProtKB-UniRule"/>
</dbReference>
<comment type="caution">
    <text evidence="16">The sequence shown here is derived from an EMBL/GenBank/DDBJ whole genome shotgun (WGS) entry which is preliminary data.</text>
</comment>
<dbReference type="PANTHER" id="PTHR23135">
    <property type="entry name" value="MUR LIGASE FAMILY MEMBER"/>
    <property type="match status" value="1"/>
</dbReference>
<evidence type="ECO:0000313" key="16">
    <source>
        <dbReference type="EMBL" id="HAN29555.1"/>
    </source>
</evidence>
<dbReference type="NCBIfam" id="NF001124">
    <property type="entry name" value="PRK00139.1-2"/>
    <property type="match status" value="1"/>
</dbReference>
<dbReference type="Gene3D" id="3.40.1390.10">
    <property type="entry name" value="MurE/MurF, N-terminal domain"/>
    <property type="match status" value="1"/>
</dbReference>
<gene>
    <name evidence="11" type="primary">murE</name>
    <name evidence="16" type="ORF">DCP75_17880</name>
</gene>
<feature type="domain" description="Mur ligase N-terminal catalytic" evidence="13">
    <location>
        <begin position="29"/>
        <end position="88"/>
    </location>
</feature>
<dbReference type="InterPro" id="IPR013221">
    <property type="entry name" value="Mur_ligase_cen"/>
</dbReference>
<feature type="binding site" evidence="11">
    <location>
        <position position="194"/>
    </location>
    <ligand>
        <name>UDP-N-acetyl-alpha-D-muramoyl-L-alanyl-D-glutamate</name>
        <dbReference type="ChEBI" id="CHEBI:83900"/>
    </ligand>
</feature>
<evidence type="ECO:0000256" key="10">
    <source>
        <dbReference type="ARBA" id="ARBA00023316"/>
    </source>
</evidence>
<evidence type="ECO:0000256" key="11">
    <source>
        <dbReference type="HAMAP-Rule" id="MF_00208"/>
    </source>
</evidence>
<accession>A0A3C1KSA0</accession>
<keyword evidence="6 11" id="KW-0067">ATP-binding</keyword>
<comment type="function">
    <text evidence="11">Catalyzes the addition of meso-diaminopimelic acid to the nucleotide precursor UDP-N-acetylmuramoyl-L-alanyl-D-glutamate (UMAG) in the biosynthesis of bacterial cell-wall peptidoglycan.</text>
</comment>
<comment type="pathway">
    <text evidence="11 12">Cell wall biogenesis; peptidoglycan biosynthesis.</text>
</comment>
<keyword evidence="11" id="KW-0460">Magnesium</keyword>
<keyword evidence="3 11" id="KW-0436">Ligase</keyword>
<dbReference type="STRING" id="1121937.GCA_000423125_03047"/>
<dbReference type="GO" id="GO:0000287">
    <property type="term" value="F:magnesium ion binding"/>
    <property type="evidence" value="ECO:0007669"/>
    <property type="project" value="UniProtKB-UniRule"/>
</dbReference>
<dbReference type="Pfam" id="PF02875">
    <property type="entry name" value="Mur_ligase_C"/>
    <property type="match status" value="1"/>
</dbReference>
<dbReference type="Pfam" id="PF08245">
    <property type="entry name" value="Mur_ligase_M"/>
    <property type="match status" value="1"/>
</dbReference>
<feature type="binding site" evidence="11">
    <location>
        <position position="160"/>
    </location>
    <ligand>
        <name>UDP-N-acetyl-alpha-D-muramoyl-L-alanyl-D-glutamate</name>
        <dbReference type="ChEBI" id="CHEBI:83900"/>
    </ligand>
</feature>
<dbReference type="GO" id="GO:0004326">
    <property type="term" value="F:tetrahydrofolylpolyglutamate synthase activity"/>
    <property type="evidence" value="ECO:0007669"/>
    <property type="project" value="InterPro"/>
</dbReference>
<feature type="binding site" evidence="11">
    <location>
        <position position="196"/>
    </location>
    <ligand>
        <name>UDP-N-acetyl-alpha-D-muramoyl-L-alanyl-D-glutamate</name>
        <dbReference type="ChEBI" id="CHEBI:83900"/>
    </ligand>
</feature>
<dbReference type="PANTHER" id="PTHR23135:SF4">
    <property type="entry name" value="UDP-N-ACETYLMURAMOYL-L-ALANYL-D-GLUTAMATE--2,6-DIAMINOPIMELATE LIGASE MURE HOMOLOG, CHLOROPLASTIC"/>
    <property type="match status" value="1"/>
</dbReference>
<evidence type="ECO:0000256" key="7">
    <source>
        <dbReference type="ARBA" id="ARBA00022960"/>
    </source>
</evidence>
<evidence type="ECO:0000259" key="15">
    <source>
        <dbReference type="Pfam" id="PF08245"/>
    </source>
</evidence>
<feature type="binding site" evidence="11">
    <location>
        <begin position="161"/>
        <end position="162"/>
    </location>
    <ligand>
        <name>UDP-N-acetyl-alpha-D-muramoyl-L-alanyl-D-glutamate</name>
        <dbReference type="ChEBI" id="CHEBI:83900"/>
    </ligand>
</feature>
<keyword evidence="7 11" id="KW-0133">Cell shape</keyword>
<dbReference type="InterPro" id="IPR036615">
    <property type="entry name" value="Mur_ligase_C_dom_sf"/>
</dbReference>
<dbReference type="InterPro" id="IPR000713">
    <property type="entry name" value="Mur_ligase_N"/>
</dbReference>
<comment type="PTM">
    <text evidence="11">Carboxylation is probably crucial for Mg(2+) binding and, consequently, for the gamma-phosphate positioning of ATP.</text>
</comment>
<feature type="short sequence motif" description="Meso-diaminopimelate recognition motif" evidence="11">
    <location>
        <begin position="414"/>
        <end position="417"/>
    </location>
</feature>
<evidence type="ECO:0000259" key="14">
    <source>
        <dbReference type="Pfam" id="PF02875"/>
    </source>
</evidence>
<dbReference type="InterPro" id="IPR036565">
    <property type="entry name" value="Mur-like_cat_sf"/>
</dbReference>
<dbReference type="GO" id="GO:0005524">
    <property type="term" value="F:ATP binding"/>
    <property type="evidence" value="ECO:0007669"/>
    <property type="project" value="UniProtKB-UniRule"/>
</dbReference>
<keyword evidence="4 11" id="KW-0132">Cell division</keyword>
<dbReference type="InterPro" id="IPR018109">
    <property type="entry name" value="Folylpolyglutamate_synth_CS"/>
</dbReference>
<keyword evidence="9 11" id="KW-0131">Cell cycle</keyword>
<evidence type="ECO:0000259" key="13">
    <source>
        <dbReference type="Pfam" id="PF01225"/>
    </source>
</evidence>
<dbReference type="InterPro" id="IPR005761">
    <property type="entry name" value="UDP-N-AcMur-Glu-dNH2Pim_ligase"/>
</dbReference>
<keyword evidence="2 11" id="KW-0963">Cytoplasm</keyword>
<evidence type="ECO:0000256" key="2">
    <source>
        <dbReference type="ARBA" id="ARBA00022490"/>
    </source>
</evidence>
<evidence type="ECO:0000256" key="12">
    <source>
        <dbReference type="RuleBase" id="RU004135"/>
    </source>
</evidence>
<dbReference type="GO" id="GO:0008360">
    <property type="term" value="P:regulation of cell shape"/>
    <property type="evidence" value="ECO:0007669"/>
    <property type="project" value="UniProtKB-KW"/>
</dbReference>
<dbReference type="Gene3D" id="3.90.190.20">
    <property type="entry name" value="Mur ligase, C-terminal domain"/>
    <property type="match status" value="1"/>
</dbReference>
<name>A0A3C1KSA0_9GAMM</name>
<feature type="domain" description="Mur ligase C-terminal" evidence="14">
    <location>
        <begin position="341"/>
        <end position="465"/>
    </location>
</feature>
<keyword evidence="8 11" id="KW-0573">Peptidoglycan synthesis</keyword>
<proteinExistence type="inferred from homology"/>
<dbReference type="SUPFAM" id="SSF53244">
    <property type="entry name" value="MurD-like peptide ligases, peptide-binding domain"/>
    <property type="match status" value="1"/>
</dbReference>
<evidence type="ECO:0000256" key="9">
    <source>
        <dbReference type="ARBA" id="ARBA00023306"/>
    </source>
</evidence>
<dbReference type="GO" id="GO:0009252">
    <property type="term" value="P:peptidoglycan biosynthetic process"/>
    <property type="evidence" value="ECO:0007669"/>
    <property type="project" value="UniProtKB-UniRule"/>
</dbReference>
<dbReference type="NCBIfam" id="NF001126">
    <property type="entry name" value="PRK00139.1-4"/>
    <property type="match status" value="1"/>
</dbReference>
<sequence>MSALAVSQPRMPLPDLLGARAAAWADVQVTGVQLDSRRVGPGDLFLALPGASHDGRHFIEQAVAQGAVAVVAEPPVAGFVDALHVPLLEQAELAQAAGGIAARLYGDPSAAMITVGVTGTNGKTTTSRLLAQLLRAAGHRCGVIGTLGAVLDDSAAEARNTTPDAVALQQQLAAWRDQGVDAVCMEVSSHALDQGRVQGMQFDVAVFTNLSHDHLDYHGSMAAYARSKQQLFSQRGLRFAVVNADDPYSAQMLAALPADVESLTFSSRGEPADVRVVEAAFFPGGARAQLQTPWGEATLSLPLPGDFNLSNALAALSCAVLLGGDLPSVLAAVASLQPVPGRMQSVANTLGVQVVVDYAHTPDALEKALQALRPQVAGRLLVVFGCGGDRDPAKRAVMGRVACAAADAVVLTSDNPRSEDPQAILDEIQRGCHGVAFVEADRAAAINLAIDQAQPGDCVLIAGKGHETYQIIGDQRCAFSDVDCAAGALQRRAAS</sequence>
<dbReference type="GO" id="GO:0005737">
    <property type="term" value="C:cytoplasm"/>
    <property type="evidence" value="ECO:0007669"/>
    <property type="project" value="UniProtKB-SubCell"/>
</dbReference>
<dbReference type="Gene3D" id="3.40.1190.10">
    <property type="entry name" value="Mur-like, catalytic domain"/>
    <property type="match status" value="1"/>
</dbReference>
<dbReference type="InterPro" id="IPR035911">
    <property type="entry name" value="MurE/MurF_N"/>
</dbReference>
<evidence type="ECO:0000256" key="4">
    <source>
        <dbReference type="ARBA" id="ARBA00022618"/>
    </source>
</evidence>